<dbReference type="Pfam" id="PF00392">
    <property type="entry name" value="GntR"/>
    <property type="match status" value="1"/>
</dbReference>
<dbReference type="RefSeq" id="WP_060602354.1">
    <property type="nucleotide sequence ID" value="NZ_FQZC01000001.1"/>
</dbReference>
<evidence type="ECO:0000256" key="1">
    <source>
        <dbReference type="ARBA" id="ARBA00023015"/>
    </source>
</evidence>
<dbReference type="CDD" id="cd07377">
    <property type="entry name" value="WHTH_GntR"/>
    <property type="match status" value="1"/>
</dbReference>
<dbReference type="SUPFAM" id="SSF48008">
    <property type="entry name" value="GntR ligand-binding domain-like"/>
    <property type="match status" value="1"/>
</dbReference>
<evidence type="ECO:0000313" key="5">
    <source>
        <dbReference type="EMBL" id="SHI73657.1"/>
    </source>
</evidence>
<keyword evidence="2 5" id="KW-0238">DNA-binding</keyword>
<dbReference type="InterPro" id="IPR036390">
    <property type="entry name" value="WH_DNA-bd_sf"/>
</dbReference>
<dbReference type="SMART" id="SM00895">
    <property type="entry name" value="FCD"/>
    <property type="match status" value="1"/>
</dbReference>
<dbReference type="InterPro" id="IPR008920">
    <property type="entry name" value="TF_FadR/GntR_C"/>
</dbReference>
<dbReference type="InterPro" id="IPR000524">
    <property type="entry name" value="Tscrpt_reg_HTH_GntR"/>
</dbReference>
<dbReference type="SMART" id="SM00345">
    <property type="entry name" value="HTH_GNTR"/>
    <property type="match status" value="1"/>
</dbReference>
<dbReference type="SUPFAM" id="SSF46785">
    <property type="entry name" value="Winged helix' DNA-binding domain"/>
    <property type="match status" value="1"/>
</dbReference>
<dbReference type="PRINTS" id="PR00035">
    <property type="entry name" value="HTHGNTR"/>
</dbReference>
<dbReference type="EMBL" id="FQZC01000001">
    <property type="protein sequence ID" value="SHI73657.1"/>
    <property type="molecule type" value="Genomic_DNA"/>
</dbReference>
<evidence type="ECO:0000313" key="6">
    <source>
        <dbReference type="Proteomes" id="UP000184290"/>
    </source>
</evidence>
<evidence type="ECO:0000256" key="2">
    <source>
        <dbReference type="ARBA" id="ARBA00023125"/>
    </source>
</evidence>
<sequence>MSIRREAIEHKSGYDRVVAFLREELLSGALKTGDCLLPERELAAQLGVGRPVLREALRALAMIGALEIRHGVGTIVKKPDVSTLGEFFTFVLAQQADAIDDIMEARVAIEHHAIRLACRRAAPADMDRLAACLRRIVDTIHSAEAGGVADFQFHEAIVRAAGSPTLTSIYGSISSLMMKSHLDRREQIIAVDGIEEFLIDHHRLIYEAISARDAAGADDLLTRHFEIGAEFRRKATVNALRQQPMRGGATQPDSRKD</sequence>
<name>A0ABY1I7Q4_9HYPH</name>
<dbReference type="InterPro" id="IPR036388">
    <property type="entry name" value="WH-like_DNA-bd_sf"/>
</dbReference>
<dbReference type="Pfam" id="PF07729">
    <property type="entry name" value="FCD"/>
    <property type="match status" value="1"/>
</dbReference>
<gene>
    <name evidence="5" type="ORF">SAMN02745911_1004</name>
</gene>
<evidence type="ECO:0000256" key="3">
    <source>
        <dbReference type="ARBA" id="ARBA00023163"/>
    </source>
</evidence>
<dbReference type="PANTHER" id="PTHR43537:SF5">
    <property type="entry name" value="UXU OPERON TRANSCRIPTIONAL REGULATOR"/>
    <property type="match status" value="1"/>
</dbReference>
<keyword evidence="1" id="KW-0805">Transcription regulation</keyword>
<dbReference type="PROSITE" id="PS50949">
    <property type="entry name" value="HTH_GNTR"/>
    <property type="match status" value="1"/>
</dbReference>
<proteinExistence type="predicted"/>
<keyword evidence="6" id="KW-1185">Reference proteome</keyword>
<dbReference type="PANTHER" id="PTHR43537">
    <property type="entry name" value="TRANSCRIPTIONAL REGULATOR, GNTR FAMILY"/>
    <property type="match status" value="1"/>
</dbReference>
<keyword evidence="3" id="KW-0804">Transcription</keyword>
<accession>A0ABY1I7Q4</accession>
<dbReference type="Gene3D" id="1.20.120.530">
    <property type="entry name" value="GntR ligand-binding domain-like"/>
    <property type="match status" value="1"/>
</dbReference>
<evidence type="ECO:0000259" key="4">
    <source>
        <dbReference type="PROSITE" id="PS50949"/>
    </source>
</evidence>
<dbReference type="InterPro" id="IPR011711">
    <property type="entry name" value="GntR_C"/>
</dbReference>
<reference evidence="5 6" key="1">
    <citation type="submission" date="2016-11" db="EMBL/GenBank/DDBJ databases">
        <authorList>
            <person name="Varghese N."/>
            <person name="Submissions S."/>
        </authorList>
    </citation>
    <scope>NUCLEOTIDE SEQUENCE [LARGE SCALE GENOMIC DNA]</scope>
    <source>
        <strain evidence="5 6">DSM 21988</strain>
    </source>
</reference>
<protein>
    <submittedName>
        <fullName evidence="5">DNA-binding transcriptional regulator, FadR family</fullName>
    </submittedName>
</protein>
<organism evidence="5 6">
    <name type="scientific">Aureimonas altamirensis DSM 21988</name>
    <dbReference type="NCBI Taxonomy" id="1121026"/>
    <lineage>
        <taxon>Bacteria</taxon>
        <taxon>Pseudomonadati</taxon>
        <taxon>Pseudomonadota</taxon>
        <taxon>Alphaproteobacteria</taxon>
        <taxon>Hyphomicrobiales</taxon>
        <taxon>Aurantimonadaceae</taxon>
        <taxon>Aureimonas</taxon>
    </lineage>
</organism>
<dbReference type="Gene3D" id="1.10.10.10">
    <property type="entry name" value="Winged helix-like DNA-binding domain superfamily/Winged helix DNA-binding domain"/>
    <property type="match status" value="1"/>
</dbReference>
<dbReference type="GO" id="GO:0003677">
    <property type="term" value="F:DNA binding"/>
    <property type="evidence" value="ECO:0007669"/>
    <property type="project" value="UniProtKB-KW"/>
</dbReference>
<feature type="domain" description="HTH gntR-type" evidence="4">
    <location>
        <begin position="11"/>
        <end position="79"/>
    </location>
</feature>
<comment type="caution">
    <text evidence="5">The sequence shown here is derived from an EMBL/GenBank/DDBJ whole genome shotgun (WGS) entry which is preliminary data.</text>
</comment>
<dbReference type="Proteomes" id="UP000184290">
    <property type="component" value="Unassembled WGS sequence"/>
</dbReference>